<evidence type="ECO:0000313" key="2">
    <source>
        <dbReference type="EMBL" id="CBY41066.1"/>
    </source>
</evidence>
<name>E4Z038_OIKDI</name>
<accession>E4Z038</accession>
<sequence length="33" mass="3441">VLLGAARAYQVILVLLGAAGVLSVDDTRQVFVL</sequence>
<evidence type="ECO:0000256" key="1">
    <source>
        <dbReference type="SAM" id="Phobius"/>
    </source>
</evidence>
<keyword evidence="1" id="KW-1133">Transmembrane helix</keyword>
<feature type="non-terminal residue" evidence="2">
    <location>
        <position position="1"/>
    </location>
</feature>
<gene>
    <name evidence="2" type="ORF">GSOID_T00023114001</name>
</gene>
<dbReference type="EMBL" id="FN656251">
    <property type="protein sequence ID" value="CBY41066.1"/>
    <property type="molecule type" value="Genomic_DNA"/>
</dbReference>
<feature type="transmembrane region" description="Helical" evidence="1">
    <location>
        <begin position="6"/>
        <end position="24"/>
    </location>
</feature>
<dbReference type="Proteomes" id="UP000011014">
    <property type="component" value="Unassembled WGS sequence"/>
</dbReference>
<protein>
    <submittedName>
        <fullName evidence="2">Uncharacterized protein</fullName>
    </submittedName>
</protein>
<dbReference type="AlphaFoldDB" id="E4Z038"/>
<reference evidence="2" key="1">
    <citation type="journal article" date="2010" name="Science">
        <title>Plasticity of animal genome architecture unmasked by rapid evolution of a pelagic tunicate.</title>
        <authorList>
            <person name="Denoeud F."/>
            <person name="Henriet S."/>
            <person name="Mungpakdee S."/>
            <person name="Aury J.M."/>
            <person name="Da Silva C."/>
            <person name="Brinkmann H."/>
            <person name="Mikhaleva J."/>
            <person name="Olsen L.C."/>
            <person name="Jubin C."/>
            <person name="Canestro C."/>
            <person name="Bouquet J.M."/>
            <person name="Danks G."/>
            <person name="Poulain J."/>
            <person name="Campsteijn C."/>
            <person name="Adamski M."/>
            <person name="Cross I."/>
            <person name="Yadetie F."/>
            <person name="Muffato M."/>
            <person name="Louis A."/>
            <person name="Butcher S."/>
            <person name="Tsagkogeorga G."/>
            <person name="Konrad A."/>
            <person name="Singh S."/>
            <person name="Jensen M.F."/>
            <person name="Cong E.H."/>
            <person name="Eikeseth-Otteraa H."/>
            <person name="Noel B."/>
            <person name="Anthouard V."/>
            <person name="Porcel B.M."/>
            <person name="Kachouri-Lafond R."/>
            <person name="Nishino A."/>
            <person name="Ugolini M."/>
            <person name="Chourrout P."/>
            <person name="Nishida H."/>
            <person name="Aasland R."/>
            <person name="Huzurbazar S."/>
            <person name="Westhof E."/>
            <person name="Delsuc F."/>
            <person name="Lehrach H."/>
            <person name="Reinhardt R."/>
            <person name="Weissenbach J."/>
            <person name="Roy S.W."/>
            <person name="Artiguenave F."/>
            <person name="Postlethwait J.H."/>
            <person name="Manak J.R."/>
            <person name="Thompson E.M."/>
            <person name="Jaillon O."/>
            <person name="Du Pasquier L."/>
            <person name="Boudinot P."/>
            <person name="Liberles D.A."/>
            <person name="Volff J.N."/>
            <person name="Philippe H."/>
            <person name="Lenhard B."/>
            <person name="Roest Crollius H."/>
            <person name="Wincker P."/>
            <person name="Chourrout D."/>
        </authorList>
    </citation>
    <scope>NUCLEOTIDE SEQUENCE [LARGE SCALE GENOMIC DNA]</scope>
</reference>
<keyword evidence="1" id="KW-0812">Transmembrane</keyword>
<organism evidence="2">
    <name type="scientific">Oikopleura dioica</name>
    <name type="common">Tunicate</name>
    <dbReference type="NCBI Taxonomy" id="34765"/>
    <lineage>
        <taxon>Eukaryota</taxon>
        <taxon>Metazoa</taxon>
        <taxon>Chordata</taxon>
        <taxon>Tunicata</taxon>
        <taxon>Appendicularia</taxon>
        <taxon>Copelata</taxon>
        <taxon>Oikopleuridae</taxon>
        <taxon>Oikopleura</taxon>
    </lineage>
</organism>
<keyword evidence="1" id="KW-0472">Membrane</keyword>
<proteinExistence type="predicted"/>